<proteinExistence type="inferred from homology"/>
<evidence type="ECO:0000256" key="2">
    <source>
        <dbReference type="ARBA" id="ARBA00009677"/>
    </source>
</evidence>
<feature type="domain" description="Flagellar basal-body/hook protein C-terminal" evidence="8">
    <location>
        <begin position="97"/>
        <end position="141"/>
    </location>
</feature>
<name>A0ABP8V0N1_9GAMM</name>
<dbReference type="InterPro" id="IPR006299">
    <property type="entry name" value="FlgC"/>
</dbReference>
<keyword evidence="4 6" id="KW-0975">Bacterial flagellum</keyword>
<dbReference type="InterPro" id="IPR010930">
    <property type="entry name" value="Flg_bb/hook_C_dom"/>
</dbReference>
<sequence length="143" mass="15654">MSLSDVFTIAGSAATAQTIRLNTIASNMANVESAGATPEEAYKVRKPVFSQVLVDQGRSMDSPDHQVMMVAVNEILEVEATDEDRRYMPDHPGADAEGYVYFPKVNVIGEMADMMSASRSYQSSIELMATAKKMQQRLLTLGQ</sequence>
<keyword evidence="9" id="KW-0282">Flagellum</keyword>
<protein>
    <recommendedName>
        <fullName evidence="3 6">Flagellar basal-body rod protein FlgC</fullName>
    </recommendedName>
</protein>
<reference evidence="10" key="1">
    <citation type="journal article" date="2019" name="Int. J. Syst. Evol. Microbiol.">
        <title>The Global Catalogue of Microorganisms (GCM) 10K type strain sequencing project: providing services to taxonomists for standard genome sequencing and annotation.</title>
        <authorList>
            <consortium name="The Broad Institute Genomics Platform"/>
            <consortium name="The Broad Institute Genome Sequencing Center for Infectious Disease"/>
            <person name="Wu L."/>
            <person name="Ma J."/>
        </authorList>
    </citation>
    <scope>NUCLEOTIDE SEQUENCE [LARGE SCALE GENOMIC DNA]</scope>
    <source>
        <strain evidence="10">JCM 17805</strain>
    </source>
</reference>
<dbReference type="PANTHER" id="PTHR30435:SF29">
    <property type="entry name" value="FLAGELLAR BASAL-BODY ROD PROTEIN FLGC"/>
    <property type="match status" value="1"/>
</dbReference>
<dbReference type="InterPro" id="IPR019776">
    <property type="entry name" value="Flagellar_basal_body_rod_CS"/>
</dbReference>
<comment type="subunit">
    <text evidence="5 6">The basal body constitutes a major portion of the flagellar organelle and consists of four rings (L,P,S, and M) mounted on a central rod. The rod consists of about 26 subunits of FlgG in the distal portion, and FlgB, FlgC and FlgF are thought to build up the proximal portion of the rod with about 6 subunits each.</text>
</comment>
<keyword evidence="10" id="KW-1185">Reference proteome</keyword>
<evidence type="ECO:0000256" key="5">
    <source>
        <dbReference type="ARBA" id="ARBA00025933"/>
    </source>
</evidence>
<comment type="caution">
    <text evidence="9">The sequence shown here is derived from an EMBL/GenBank/DDBJ whole genome shotgun (WGS) entry which is preliminary data.</text>
</comment>
<gene>
    <name evidence="9" type="primary">flgC_1</name>
    <name evidence="9" type="ORF">GCM10023116_18280</name>
</gene>
<feature type="domain" description="Flagellar basal body rod protein N-terminal" evidence="7">
    <location>
        <begin position="9"/>
        <end position="36"/>
    </location>
</feature>
<evidence type="ECO:0000259" key="8">
    <source>
        <dbReference type="Pfam" id="PF06429"/>
    </source>
</evidence>
<evidence type="ECO:0000259" key="7">
    <source>
        <dbReference type="Pfam" id="PF00460"/>
    </source>
</evidence>
<dbReference type="NCBIfam" id="TIGR01395">
    <property type="entry name" value="FlgC"/>
    <property type="match status" value="1"/>
</dbReference>
<evidence type="ECO:0000256" key="3">
    <source>
        <dbReference type="ARBA" id="ARBA00017941"/>
    </source>
</evidence>
<dbReference type="Pfam" id="PF00460">
    <property type="entry name" value="Flg_bb_rod"/>
    <property type="match status" value="1"/>
</dbReference>
<evidence type="ECO:0000256" key="4">
    <source>
        <dbReference type="ARBA" id="ARBA00023143"/>
    </source>
</evidence>
<dbReference type="RefSeq" id="WP_345195435.1">
    <property type="nucleotide sequence ID" value="NZ_BAABFL010000135.1"/>
</dbReference>
<keyword evidence="9" id="KW-0966">Cell projection</keyword>
<comment type="subcellular location">
    <subcellularLocation>
        <location evidence="1 6">Bacterial flagellum basal body</location>
    </subcellularLocation>
</comment>
<dbReference type="PROSITE" id="PS00588">
    <property type="entry name" value="FLAGELLA_BB_ROD"/>
    <property type="match status" value="1"/>
</dbReference>
<dbReference type="Proteomes" id="UP001500604">
    <property type="component" value="Unassembled WGS sequence"/>
</dbReference>
<dbReference type="EMBL" id="BAABFL010000135">
    <property type="protein sequence ID" value="GAA4649554.1"/>
    <property type="molecule type" value="Genomic_DNA"/>
</dbReference>
<dbReference type="PANTHER" id="PTHR30435">
    <property type="entry name" value="FLAGELLAR PROTEIN"/>
    <property type="match status" value="1"/>
</dbReference>
<dbReference type="InterPro" id="IPR001444">
    <property type="entry name" value="Flag_bb_rod_N"/>
</dbReference>
<evidence type="ECO:0000256" key="6">
    <source>
        <dbReference type="RuleBase" id="RU362062"/>
    </source>
</evidence>
<comment type="similarity">
    <text evidence="2">Belongs to the flagella basal body rod proteins family.</text>
</comment>
<evidence type="ECO:0000313" key="10">
    <source>
        <dbReference type="Proteomes" id="UP001500604"/>
    </source>
</evidence>
<keyword evidence="9" id="KW-0969">Cilium</keyword>
<dbReference type="Pfam" id="PF06429">
    <property type="entry name" value="Flg_bbr_C"/>
    <property type="match status" value="1"/>
</dbReference>
<accession>A0ABP8V0N1</accession>
<organism evidence="9 10">
    <name type="scientific">Kistimonas scapharcae</name>
    <dbReference type="NCBI Taxonomy" id="1036133"/>
    <lineage>
        <taxon>Bacteria</taxon>
        <taxon>Pseudomonadati</taxon>
        <taxon>Pseudomonadota</taxon>
        <taxon>Gammaproteobacteria</taxon>
        <taxon>Oceanospirillales</taxon>
        <taxon>Endozoicomonadaceae</taxon>
        <taxon>Kistimonas</taxon>
    </lineage>
</organism>
<evidence type="ECO:0000256" key="1">
    <source>
        <dbReference type="ARBA" id="ARBA00004117"/>
    </source>
</evidence>
<evidence type="ECO:0000313" key="9">
    <source>
        <dbReference type="EMBL" id="GAA4649554.1"/>
    </source>
</evidence>